<evidence type="ECO:0000313" key="1">
    <source>
        <dbReference type="EMBL" id="PXF61673.1"/>
    </source>
</evidence>
<accession>A0AC61L5H9</accession>
<proteinExistence type="predicted"/>
<sequence>MPGIMTPDNIQAALDSLESELPSLTGKEAWETIKDEFRALEHGLQESDDPEERDRLASELVDLLVPYERARDQLREETRLQHIRAVLQDTIETDLPAFAATMSVDNNIVEPSADIAMKSMVVDPDQEEAGLRLITIKEGGIAPGKSIKIRNFHLDLPSMTELIASSTITGTTVITQPDPHIVVAGVLLIISSLTETVTSKLSEEVTSVFWGLVLARDRDSSAGECLIAECTNNERIKYGRQQLTDEGVRDALHRLETIRSVELVDGKEDTEDKENTWRIVEKYEIK</sequence>
<organism evidence="1 2">
    <name type="scientific">Candidatus Methanogaster sp</name>
    <dbReference type="NCBI Taxonomy" id="3386292"/>
    <lineage>
        <taxon>Archaea</taxon>
        <taxon>Methanobacteriati</taxon>
        <taxon>Methanobacteriota</taxon>
        <taxon>Stenosarchaea group</taxon>
        <taxon>Methanomicrobia</taxon>
        <taxon>Methanosarcinales</taxon>
        <taxon>ANME-2 cluster</taxon>
        <taxon>Candidatus Methanogasteraceae</taxon>
        <taxon>Candidatus Methanogaster</taxon>
    </lineage>
</organism>
<evidence type="ECO:0000313" key="2">
    <source>
        <dbReference type="Proteomes" id="UP000248329"/>
    </source>
</evidence>
<dbReference type="EMBL" id="PQXF01000003">
    <property type="protein sequence ID" value="PXF61673.1"/>
    <property type="molecule type" value="Genomic_DNA"/>
</dbReference>
<dbReference type="Proteomes" id="UP000248329">
    <property type="component" value="Unassembled WGS sequence"/>
</dbReference>
<reference evidence="1" key="1">
    <citation type="submission" date="2018-01" db="EMBL/GenBank/DDBJ databases">
        <authorList>
            <person name="Krukenberg V."/>
        </authorList>
    </citation>
    <scope>NUCLEOTIDE SEQUENCE</scope>
    <source>
        <strain evidence="1">E20ANME2</strain>
    </source>
</reference>
<protein>
    <submittedName>
        <fullName evidence="1">Uncharacterized protein</fullName>
    </submittedName>
</protein>
<gene>
    <name evidence="1" type="ORF">C4B59_02095</name>
</gene>
<comment type="caution">
    <text evidence="1">The sequence shown here is derived from an EMBL/GenBank/DDBJ whole genome shotgun (WGS) entry which is preliminary data.</text>
</comment>
<name>A0AC61L5H9_9EURY</name>